<evidence type="ECO:0000256" key="5">
    <source>
        <dbReference type="SAM" id="SignalP"/>
    </source>
</evidence>
<dbReference type="SUPFAM" id="SSF53850">
    <property type="entry name" value="Periplasmic binding protein-like II"/>
    <property type="match status" value="1"/>
</dbReference>
<dbReference type="Proteomes" id="UP000285652">
    <property type="component" value="Unassembled WGS sequence"/>
</dbReference>
<keyword evidence="3 5" id="KW-0732">Signal</keyword>
<dbReference type="PANTHER" id="PTHR30024">
    <property type="entry name" value="ALIPHATIC SULFONATES-BINDING PROTEIN-RELATED"/>
    <property type="match status" value="1"/>
</dbReference>
<dbReference type="EMBL" id="QRQQ01000011">
    <property type="protein sequence ID" value="RHN14706.1"/>
    <property type="molecule type" value="Genomic_DNA"/>
</dbReference>
<dbReference type="PROSITE" id="PS51257">
    <property type="entry name" value="PROKAR_LIPOPROTEIN"/>
    <property type="match status" value="1"/>
</dbReference>
<accession>A0A3E5EMH7</accession>
<dbReference type="InterPro" id="IPR015168">
    <property type="entry name" value="SsuA/THI5"/>
</dbReference>
<dbReference type="RefSeq" id="WP_117606665.1">
    <property type="nucleotide sequence ID" value="NZ_QRQQ01000011.1"/>
</dbReference>
<dbReference type="EMBL" id="QSVB01000011">
    <property type="protein sequence ID" value="RGN90170.1"/>
    <property type="molecule type" value="Genomic_DNA"/>
</dbReference>
<comment type="caution">
    <text evidence="7">The sequence shown here is derived from an EMBL/GenBank/DDBJ whole genome shotgun (WGS) entry which is preliminary data.</text>
</comment>
<comment type="similarity">
    <text evidence="2">Belongs to the bacterial solute-binding protein SsuA/TauA family.</text>
</comment>
<reference evidence="9 10" key="1">
    <citation type="submission" date="2018-08" db="EMBL/GenBank/DDBJ databases">
        <title>A genome reference for cultivated species of the human gut microbiota.</title>
        <authorList>
            <person name="Zou Y."/>
            <person name="Xue W."/>
            <person name="Luo G."/>
        </authorList>
    </citation>
    <scope>NUCLEOTIDE SEQUENCE [LARGE SCALE GENOMIC DNA]</scope>
    <source>
        <strain evidence="8 10">AF31-13BH</strain>
        <strain evidence="7 9">OM03-2</strain>
    </source>
</reference>
<dbReference type="AlphaFoldDB" id="A0A3E5EMH7"/>
<feature type="domain" description="SsuA/THI5-like" evidence="6">
    <location>
        <begin position="62"/>
        <end position="257"/>
    </location>
</feature>
<name>A0A3E5EMH7_9FIRM</name>
<evidence type="ECO:0000313" key="10">
    <source>
        <dbReference type="Proteomes" id="UP000285652"/>
    </source>
</evidence>
<feature type="chain" id="PRO_5038233757" evidence="5">
    <location>
        <begin position="23"/>
        <end position="361"/>
    </location>
</feature>
<evidence type="ECO:0000313" key="7">
    <source>
        <dbReference type="EMBL" id="RGN90170.1"/>
    </source>
</evidence>
<evidence type="ECO:0000259" key="6">
    <source>
        <dbReference type="Pfam" id="PF09084"/>
    </source>
</evidence>
<sequence>MKKRIVSILLVAAMAVSLVACGSSSSSDSSDKGSKKETSSDSKETKKVTWAQGASGNVLVSIAKNQGYFDEVGVEVEEIPLDDGQIEAVRTGQVDIASNSGTWEPVQSIASGDDLAIIGGFMLTGCMPVVAREDQEWKSPEDFLGSKMADTKSRYALFHGLVDEGHDLDKEITFTQYENDSEEIQAVLKGEIDYATIGTGRMYEVEHTDGLKVVTYCSDVTPNYSCCRMVARDSWVKENKDTVKLIDEALIRAMCYFESHREDCVDLMVKQLNANKEYVEAYMLNEHYRINPDTVKNIVMDNYDYMVKVGGIENPDKSVKLEDRIYNDLYKEALDEAVEKWGDEDKDFYDNAVQFYQENNE</sequence>
<dbReference type="Gene3D" id="3.40.190.10">
    <property type="entry name" value="Periplasmic binding protein-like II"/>
    <property type="match status" value="2"/>
</dbReference>
<protein>
    <submittedName>
        <fullName evidence="7">ABC transporter substrate-binding protein</fullName>
    </submittedName>
</protein>
<gene>
    <name evidence="8" type="ORF">DWZ24_11750</name>
    <name evidence="7" type="ORF">DXB36_10370</name>
</gene>
<dbReference type="Pfam" id="PF09084">
    <property type="entry name" value="NMT1"/>
    <property type="match status" value="1"/>
</dbReference>
<feature type="signal peptide" evidence="5">
    <location>
        <begin position="1"/>
        <end position="22"/>
    </location>
</feature>
<feature type="region of interest" description="Disordered" evidence="4">
    <location>
        <begin position="22"/>
        <end position="47"/>
    </location>
</feature>
<organism evidence="7 9">
    <name type="scientific">Dorea formicigenerans</name>
    <dbReference type="NCBI Taxonomy" id="39486"/>
    <lineage>
        <taxon>Bacteria</taxon>
        <taxon>Bacillati</taxon>
        <taxon>Bacillota</taxon>
        <taxon>Clostridia</taxon>
        <taxon>Lachnospirales</taxon>
        <taxon>Lachnospiraceae</taxon>
        <taxon>Dorea</taxon>
    </lineage>
</organism>
<feature type="compositionally biased region" description="Basic and acidic residues" evidence="4">
    <location>
        <begin position="29"/>
        <end position="47"/>
    </location>
</feature>
<evidence type="ECO:0000256" key="1">
    <source>
        <dbReference type="ARBA" id="ARBA00004418"/>
    </source>
</evidence>
<dbReference type="Proteomes" id="UP000260841">
    <property type="component" value="Unassembled WGS sequence"/>
</dbReference>
<dbReference type="GO" id="GO:0042597">
    <property type="term" value="C:periplasmic space"/>
    <property type="evidence" value="ECO:0007669"/>
    <property type="project" value="UniProtKB-SubCell"/>
</dbReference>
<evidence type="ECO:0000256" key="3">
    <source>
        <dbReference type="ARBA" id="ARBA00022729"/>
    </source>
</evidence>
<evidence type="ECO:0000256" key="2">
    <source>
        <dbReference type="ARBA" id="ARBA00010742"/>
    </source>
</evidence>
<evidence type="ECO:0000313" key="8">
    <source>
        <dbReference type="EMBL" id="RHN14706.1"/>
    </source>
</evidence>
<comment type="subcellular location">
    <subcellularLocation>
        <location evidence="1">Periplasm</location>
    </subcellularLocation>
</comment>
<proteinExistence type="inferred from homology"/>
<evidence type="ECO:0000313" key="9">
    <source>
        <dbReference type="Proteomes" id="UP000260841"/>
    </source>
</evidence>
<evidence type="ECO:0000256" key="4">
    <source>
        <dbReference type="SAM" id="MobiDB-lite"/>
    </source>
</evidence>
<dbReference type="PANTHER" id="PTHR30024:SF47">
    <property type="entry name" value="TAURINE-BINDING PERIPLASMIC PROTEIN"/>
    <property type="match status" value="1"/>
</dbReference>